<evidence type="ECO:0000256" key="1">
    <source>
        <dbReference type="SAM" id="Phobius"/>
    </source>
</evidence>
<dbReference type="Proteomes" id="UP000008311">
    <property type="component" value="Unassembled WGS sequence"/>
</dbReference>
<proteinExistence type="predicted"/>
<protein>
    <submittedName>
        <fullName evidence="2">Uncharacterized protein</fullName>
    </submittedName>
</protein>
<gene>
    <name evidence="2" type="ORF">RCOM_1687210</name>
</gene>
<accession>B9RCD9</accession>
<evidence type="ECO:0000313" key="2">
    <source>
        <dbReference type="EMBL" id="EEF51210.1"/>
    </source>
</evidence>
<sequence length="67" mass="7887">MKLHEHMLASWNSRLIHCPIALIFIFIFKTASVIIVMKGPPSIVWHMHNQNLDICMHLPLNFYWSSI</sequence>
<name>B9RCD9_RICCO</name>
<keyword evidence="1" id="KW-0812">Transmembrane</keyword>
<reference evidence="3" key="1">
    <citation type="journal article" date="2010" name="Nat. Biotechnol.">
        <title>Draft genome sequence of the oilseed species Ricinus communis.</title>
        <authorList>
            <person name="Chan A.P."/>
            <person name="Crabtree J."/>
            <person name="Zhao Q."/>
            <person name="Lorenzi H."/>
            <person name="Orvis J."/>
            <person name="Puiu D."/>
            <person name="Melake-Berhan A."/>
            <person name="Jones K.M."/>
            <person name="Redman J."/>
            <person name="Chen G."/>
            <person name="Cahoon E.B."/>
            <person name="Gedil M."/>
            <person name="Stanke M."/>
            <person name="Haas B.J."/>
            <person name="Wortman J.R."/>
            <person name="Fraser-Liggett C.M."/>
            <person name="Ravel J."/>
            <person name="Rabinowicz P.D."/>
        </authorList>
    </citation>
    <scope>NUCLEOTIDE SEQUENCE [LARGE SCALE GENOMIC DNA]</scope>
    <source>
        <strain evidence="3">cv. Hale</strain>
    </source>
</reference>
<feature type="transmembrane region" description="Helical" evidence="1">
    <location>
        <begin position="20"/>
        <end position="37"/>
    </location>
</feature>
<organism evidence="2 3">
    <name type="scientific">Ricinus communis</name>
    <name type="common">Castor bean</name>
    <dbReference type="NCBI Taxonomy" id="3988"/>
    <lineage>
        <taxon>Eukaryota</taxon>
        <taxon>Viridiplantae</taxon>
        <taxon>Streptophyta</taxon>
        <taxon>Embryophyta</taxon>
        <taxon>Tracheophyta</taxon>
        <taxon>Spermatophyta</taxon>
        <taxon>Magnoliopsida</taxon>
        <taxon>eudicotyledons</taxon>
        <taxon>Gunneridae</taxon>
        <taxon>Pentapetalae</taxon>
        <taxon>rosids</taxon>
        <taxon>fabids</taxon>
        <taxon>Malpighiales</taxon>
        <taxon>Euphorbiaceae</taxon>
        <taxon>Acalyphoideae</taxon>
        <taxon>Acalypheae</taxon>
        <taxon>Ricinus</taxon>
    </lineage>
</organism>
<evidence type="ECO:0000313" key="3">
    <source>
        <dbReference type="Proteomes" id="UP000008311"/>
    </source>
</evidence>
<keyword evidence="1" id="KW-0472">Membrane</keyword>
<dbReference type="InParanoid" id="B9RCD9"/>
<keyword evidence="1" id="KW-1133">Transmembrane helix</keyword>
<dbReference type="EMBL" id="EQ973774">
    <property type="protein sequence ID" value="EEF51210.1"/>
    <property type="molecule type" value="Genomic_DNA"/>
</dbReference>
<keyword evidence="3" id="KW-1185">Reference proteome</keyword>
<dbReference type="AlphaFoldDB" id="B9RCD9"/>